<sequence>MRLAPLFLGVGFLVSSGFATANEACDNANTQMELTQCTAQVYQEADGELNEAYQELISKLSQSSSDQLRAAQRAWIAFRDAECAYESSAVEGGSAQPMVRNGCLTALTKQRTERLREHASCEEGDMSCPH</sequence>
<reference evidence="4" key="1">
    <citation type="submission" date="2017-09" db="EMBL/GenBank/DDBJ databases">
        <authorList>
            <person name="Cho G.-S."/>
            <person name="Oguntoyinbo F.A."/>
            <person name="Cnockaert M."/>
            <person name="Kabisch J."/>
            <person name="Neve H."/>
            <person name="Bockelmann W."/>
            <person name="Wenning M."/>
            <person name="Franz C.M."/>
            <person name="Vandamme P."/>
        </authorList>
    </citation>
    <scope>NUCLEOTIDE SEQUENCE [LARGE SCALE GENOMIC DNA]</scope>
    <source>
        <strain evidence="4">MBT G8648</strain>
    </source>
</reference>
<feature type="domain" description="Lysozyme inhibitor LprI-like N-terminal" evidence="2">
    <location>
        <begin position="25"/>
        <end position="115"/>
    </location>
</feature>
<dbReference type="Pfam" id="PF07007">
    <property type="entry name" value="LprI"/>
    <property type="match status" value="1"/>
</dbReference>
<dbReference type="PANTHER" id="PTHR39176:SF1">
    <property type="entry name" value="PERIPLASMIC PROTEIN"/>
    <property type="match status" value="1"/>
</dbReference>
<evidence type="ECO:0000313" key="4">
    <source>
        <dbReference type="Proteomes" id="UP000218677"/>
    </source>
</evidence>
<dbReference type="EMBL" id="NWUX01000003">
    <property type="protein sequence ID" value="PCF96543.1"/>
    <property type="molecule type" value="Genomic_DNA"/>
</dbReference>
<evidence type="ECO:0000313" key="3">
    <source>
        <dbReference type="EMBL" id="PCF96543.1"/>
    </source>
</evidence>
<dbReference type="Gene3D" id="1.20.1270.180">
    <property type="match status" value="1"/>
</dbReference>
<feature type="chain" id="PRO_5012901302" description="Lysozyme inhibitor LprI-like N-terminal domain-containing protein" evidence="1">
    <location>
        <begin position="22"/>
        <end position="130"/>
    </location>
</feature>
<dbReference type="Proteomes" id="UP000218677">
    <property type="component" value="Unassembled WGS sequence"/>
</dbReference>
<dbReference type="InterPro" id="IPR009739">
    <property type="entry name" value="LprI-like_N"/>
</dbReference>
<protein>
    <recommendedName>
        <fullName evidence="2">Lysozyme inhibitor LprI-like N-terminal domain-containing protein</fullName>
    </recommendedName>
</protein>
<dbReference type="OrthoDB" id="7340239at2"/>
<accession>A0A2A4HR13</accession>
<gene>
    <name evidence="3" type="ORF">CPA45_05865</name>
</gene>
<proteinExistence type="predicted"/>
<dbReference type="AlphaFoldDB" id="A0A2A4HR13"/>
<keyword evidence="1" id="KW-0732">Signal</keyword>
<organism evidence="3 4">
    <name type="scientific">Vreelandella nigrificans</name>
    <dbReference type="NCBI Taxonomy" id="2042704"/>
    <lineage>
        <taxon>Bacteria</taxon>
        <taxon>Pseudomonadati</taxon>
        <taxon>Pseudomonadota</taxon>
        <taxon>Gammaproteobacteria</taxon>
        <taxon>Oceanospirillales</taxon>
        <taxon>Halomonadaceae</taxon>
        <taxon>Vreelandella</taxon>
    </lineage>
</organism>
<dbReference type="RefSeq" id="WP_096650676.1">
    <property type="nucleotide sequence ID" value="NZ_NWUX01000003.1"/>
</dbReference>
<feature type="signal peptide" evidence="1">
    <location>
        <begin position="1"/>
        <end position="21"/>
    </location>
</feature>
<name>A0A2A4HR13_9GAMM</name>
<keyword evidence="4" id="KW-1185">Reference proteome</keyword>
<evidence type="ECO:0000256" key="1">
    <source>
        <dbReference type="SAM" id="SignalP"/>
    </source>
</evidence>
<evidence type="ECO:0000259" key="2">
    <source>
        <dbReference type="Pfam" id="PF07007"/>
    </source>
</evidence>
<dbReference type="PANTHER" id="PTHR39176">
    <property type="entry name" value="PERIPLASMIC PROTEIN-RELATED"/>
    <property type="match status" value="1"/>
</dbReference>
<comment type="caution">
    <text evidence="3">The sequence shown here is derived from an EMBL/GenBank/DDBJ whole genome shotgun (WGS) entry which is preliminary data.</text>
</comment>